<protein>
    <submittedName>
        <fullName evidence="2">Uncharacterized protein</fullName>
    </submittedName>
</protein>
<proteinExistence type="predicted"/>
<evidence type="ECO:0000313" key="3">
    <source>
        <dbReference type="Proteomes" id="UP000800082"/>
    </source>
</evidence>
<accession>A0A6A5RM01</accession>
<dbReference type="GeneID" id="54345859"/>
<gene>
    <name evidence="2" type="ORF">M421DRAFT_209764</name>
</gene>
<reference evidence="2" key="1">
    <citation type="journal article" date="2020" name="Stud. Mycol.">
        <title>101 Dothideomycetes genomes: a test case for predicting lifestyles and emergence of pathogens.</title>
        <authorList>
            <person name="Haridas S."/>
            <person name="Albert R."/>
            <person name="Binder M."/>
            <person name="Bloem J."/>
            <person name="Labutti K."/>
            <person name="Salamov A."/>
            <person name="Andreopoulos B."/>
            <person name="Baker S."/>
            <person name="Barry K."/>
            <person name="Bills G."/>
            <person name="Bluhm B."/>
            <person name="Cannon C."/>
            <person name="Castanera R."/>
            <person name="Culley D."/>
            <person name="Daum C."/>
            <person name="Ezra D."/>
            <person name="Gonzalez J."/>
            <person name="Henrissat B."/>
            <person name="Kuo A."/>
            <person name="Liang C."/>
            <person name="Lipzen A."/>
            <person name="Lutzoni F."/>
            <person name="Magnuson J."/>
            <person name="Mondo S."/>
            <person name="Nolan M."/>
            <person name="Ohm R."/>
            <person name="Pangilinan J."/>
            <person name="Park H.-J."/>
            <person name="Ramirez L."/>
            <person name="Alfaro M."/>
            <person name="Sun H."/>
            <person name="Tritt A."/>
            <person name="Yoshinaga Y."/>
            <person name="Zwiers L.-H."/>
            <person name="Turgeon B."/>
            <person name="Goodwin S."/>
            <person name="Spatafora J."/>
            <person name="Crous P."/>
            <person name="Grigoriev I."/>
        </authorList>
    </citation>
    <scope>NUCLEOTIDE SEQUENCE</scope>
    <source>
        <strain evidence="2">CBS 183.55</strain>
    </source>
</reference>
<keyword evidence="3" id="KW-1185">Reference proteome</keyword>
<feature type="compositionally biased region" description="Basic residues" evidence="1">
    <location>
        <begin position="15"/>
        <end position="31"/>
    </location>
</feature>
<dbReference type="EMBL" id="ML978976">
    <property type="protein sequence ID" value="KAF1926557.1"/>
    <property type="molecule type" value="Genomic_DNA"/>
</dbReference>
<feature type="region of interest" description="Disordered" evidence="1">
    <location>
        <begin position="15"/>
        <end position="40"/>
    </location>
</feature>
<dbReference type="AlphaFoldDB" id="A0A6A5RM01"/>
<organism evidence="2 3">
    <name type="scientific">Didymella exigua CBS 183.55</name>
    <dbReference type="NCBI Taxonomy" id="1150837"/>
    <lineage>
        <taxon>Eukaryota</taxon>
        <taxon>Fungi</taxon>
        <taxon>Dikarya</taxon>
        <taxon>Ascomycota</taxon>
        <taxon>Pezizomycotina</taxon>
        <taxon>Dothideomycetes</taxon>
        <taxon>Pleosporomycetidae</taxon>
        <taxon>Pleosporales</taxon>
        <taxon>Pleosporineae</taxon>
        <taxon>Didymellaceae</taxon>
        <taxon>Didymella</taxon>
    </lineage>
</organism>
<name>A0A6A5RM01_9PLEO</name>
<sequence>MGERGLVFLLLTHPTQHRRLRRSSPRSKQRQSAKGFPGTPALAYEHQQHGASAFVQVTSTTSPLVCPHRLTVPSWPRQTPVQRRGAHVAYCSTNGGPLLLLRLETLFAGLCARLRLQKGNGSVREMYLNIDAVPMHEPGTVNCTLAAAPRPGLFFALC</sequence>
<dbReference type="Proteomes" id="UP000800082">
    <property type="component" value="Unassembled WGS sequence"/>
</dbReference>
<evidence type="ECO:0000256" key="1">
    <source>
        <dbReference type="SAM" id="MobiDB-lite"/>
    </source>
</evidence>
<dbReference type="RefSeq" id="XP_033446809.1">
    <property type="nucleotide sequence ID" value="XM_033588212.1"/>
</dbReference>
<evidence type="ECO:0000313" key="2">
    <source>
        <dbReference type="EMBL" id="KAF1926557.1"/>
    </source>
</evidence>